<dbReference type="InterPro" id="IPR002563">
    <property type="entry name" value="Flavin_Rdtase-like_dom"/>
</dbReference>
<name>A0ABQ1M7Z7_9BACT</name>
<dbReference type="InterPro" id="IPR012349">
    <property type="entry name" value="Split_barrel_FMN-bd"/>
</dbReference>
<dbReference type="Gene3D" id="2.30.110.10">
    <property type="entry name" value="Electron Transport, Fmn-binding Protein, Chain A"/>
    <property type="match status" value="1"/>
</dbReference>
<dbReference type="EMBL" id="BMEC01000005">
    <property type="protein sequence ID" value="GGC34196.1"/>
    <property type="molecule type" value="Genomic_DNA"/>
</dbReference>
<keyword evidence="5" id="KW-1185">Reference proteome</keyword>
<protein>
    <submittedName>
        <fullName evidence="4">Flavin reductase</fullName>
    </submittedName>
</protein>
<dbReference type="PANTHER" id="PTHR30466">
    <property type="entry name" value="FLAVIN REDUCTASE"/>
    <property type="match status" value="1"/>
</dbReference>
<dbReference type="RefSeq" id="WP_229712553.1">
    <property type="nucleotide sequence ID" value="NZ_BAABHU010000005.1"/>
</dbReference>
<comment type="similarity">
    <text evidence="1">Belongs to the non-flavoprotein flavin reductase family.</text>
</comment>
<feature type="domain" description="Flavin reductase like" evidence="3">
    <location>
        <begin position="15"/>
        <end position="162"/>
    </location>
</feature>
<proteinExistence type="inferred from homology"/>
<dbReference type="PANTHER" id="PTHR30466:SF11">
    <property type="entry name" value="FLAVIN-DEPENDENT MONOOXYGENASE, REDUCTASE SUBUNIT HSAB"/>
    <property type="match status" value="1"/>
</dbReference>
<organism evidence="4 5">
    <name type="scientific">Marivirga lumbricoides</name>
    <dbReference type="NCBI Taxonomy" id="1046115"/>
    <lineage>
        <taxon>Bacteria</taxon>
        <taxon>Pseudomonadati</taxon>
        <taxon>Bacteroidota</taxon>
        <taxon>Cytophagia</taxon>
        <taxon>Cytophagales</taxon>
        <taxon>Marivirgaceae</taxon>
        <taxon>Marivirga</taxon>
    </lineage>
</organism>
<comment type="caution">
    <text evidence="4">The sequence shown here is derived from an EMBL/GenBank/DDBJ whole genome shotgun (WGS) entry which is preliminary data.</text>
</comment>
<evidence type="ECO:0000313" key="4">
    <source>
        <dbReference type="EMBL" id="GGC34196.1"/>
    </source>
</evidence>
<evidence type="ECO:0000256" key="1">
    <source>
        <dbReference type="ARBA" id="ARBA00008898"/>
    </source>
</evidence>
<reference evidence="5" key="1">
    <citation type="journal article" date="2019" name="Int. J. Syst. Evol. Microbiol.">
        <title>The Global Catalogue of Microorganisms (GCM) 10K type strain sequencing project: providing services to taxonomists for standard genome sequencing and annotation.</title>
        <authorList>
            <consortium name="The Broad Institute Genomics Platform"/>
            <consortium name="The Broad Institute Genome Sequencing Center for Infectious Disease"/>
            <person name="Wu L."/>
            <person name="Ma J."/>
        </authorList>
    </citation>
    <scope>NUCLEOTIDE SEQUENCE [LARGE SCALE GENOMIC DNA]</scope>
    <source>
        <strain evidence="5">CGMCC 1.10832</strain>
    </source>
</reference>
<dbReference type="Pfam" id="PF01613">
    <property type="entry name" value="Flavin_Reduct"/>
    <property type="match status" value="1"/>
</dbReference>
<evidence type="ECO:0000256" key="2">
    <source>
        <dbReference type="ARBA" id="ARBA00023002"/>
    </source>
</evidence>
<keyword evidence="2" id="KW-0560">Oxidoreductase</keyword>
<evidence type="ECO:0000313" key="5">
    <source>
        <dbReference type="Proteomes" id="UP000636010"/>
    </source>
</evidence>
<accession>A0ABQ1M7Z7</accession>
<dbReference type="Proteomes" id="UP000636010">
    <property type="component" value="Unassembled WGS sequence"/>
</dbReference>
<dbReference type="SMART" id="SM00903">
    <property type="entry name" value="Flavin_Reduct"/>
    <property type="match status" value="1"/>
</dbReference>
<gene>
    <name evidence="4" type="ORF">GCM10011506_19600</name>
</gene>
<evidence type="ECO:0000259" key="3">
    <source>
        <dbReference type="SMART" id="SM00903"/>
    </source>
</evidence>
<dbReference type="SUPFAM" id="SSF50475">
    <property type="entry name" value="FMN-binding split barrel"/>
    <property type="match status" value="1"/>
</dbReference>
<dbReference type="InterPro" id="IPR050268">
    <property type="entry name" value="NADH-dep_flavin_reductase"/>
</dbReference>
<sequence>MEREVKKSSELTQAFKKLTYGFYIMSSKYEEKIAAGTVSWVSQVSFEPPLIMAAVKKDIDLAKTVNKSGVFAINIIGKAELKLIPEFSKDTLVENGKLNGEAFEEGETKSPLLTRLPAFLEAKVVETVDKGDHTIFIGEVVNAGVRNTDAEPLMEWETDYHYGG</sequence>